<protein>
    <submittedName>
        <fullName evidence="1">Uncharacterized protein</fullName>
    </submittedName>
</protein>
<evidence type="ECO:0000313" key="2">
    <source>
        <dbReference type="Proteomes" id="UP000276133"/>
    </source>
</evidence>
<gene>
    <name evidence="1" type="ORF">BpHYR1_003517</name>
</gene>
<comment type="caution">
    <text evidence="1">The sequence shown here is derived from an EMBL/GenBank/DDBJ whole genome shotgun (WGS) entry which is preliminary data.</text>
</comment>
<keyword evidence="2" id="KW-1185">Reference proteome</keyword>
<dbReference type="AlphaFoldDB" id="A0A3M7RVK1"/>
<organism evidence="1 2">
    <name type="scientific">Brachionus plicatilis</name>
    <name type="common">Marine rotifer</name>
    <name type="synonym">Brachionus muelleri</name>
    <dbReference type="NCBI Taxonomy" id="10195"/>
    <lineage>
        <taxon>Eukaryota</taxon>
        <taxon>Metazoa</taxon>
        <taxon>Spiralia</taxon>
        <taxon>Gnathifera</taxon>
        <taxon>Rotifera</taxon>
        <taxon>Eurotatoria</taxon>
        <taxon>Monogononta</taxon>
        <taxon>Pseudotrocha</taxon>
        <taxon>Ploima</taxon>
        <taxon>Brachionidae</taxon>
        <taxon>Brachionus</taxon>
    </lineage>
</organism>
<reference evidence="1 2" key="1">
    <citation type="journal article" date="2018" name="Sci. Rep.">
        <title>Genomic signatures of local adaptation to the degree of environmental predictability in rotifers.</title>
        <authorList>
            <person name="Franch-Gras L."/>
            <person name="Hahn C."/>
            <person name="Garcia-Roger E.M."/>
            <person name="Carmona M.J."/>
            <person name="Serra M."/>
            <person name="Gomez A."/>
        </authorList>
    </citation>
    <scope>NUCLEOTIDE SEQUENCE [LARGE SCALE GENOMIC DNA]</scope>
    <source>
        <strain evidence="1">HYR1</strain>
    </source>
</reference>
<evidence type="ECO:0000313" key="1">
    <source>
        <dbReference type="EMBL" id="RNA27365.1"/>
    </source>
</evidence>
<proteinExistence type="predicted"/>
<name>A0A3M7RVK1_BRAPC</name>
<accession>A0A3M7RVK1</accession>
<dbReference type="Proteomes" id="UP000276133">
    <property type="component" value="Unassembled WGS sequence"/>
</dbReference>
<sequence>MCGGQSCNTGRVHDWRAHICTHIGLGTFCPGQKLQIWRIHIRNKLFKCLLFSQLVHNVADRMSPMYIKILVALGARKQHSAGVNRRRSHQMRHYVFVQNGAVEQRTKESHRRLLNYLHPVQPIAQRVHTNDHVGKLCGQNRPVIVLGVL</sequence>
<dbReference type="EMBL" id="REGN01002552">
    <property type="protein sequence ID" value="RNA27365.1"/>
    <property type="molecule type" value="Genomic_DNA"/>
</dbReference>